<evidence type="ECO:0000256" key="1">
    <source>
        <dbReference type="SAM" id="Phobius"/>
    </source>
</evidence>
<organism evidence="2">
    <name type="scientific">Ochrobactrum sp. PW1</name>
    <dbReference type="NCBI Taxonomy" id="1882222"/>
    <lineage>
        <taxon>Bacteria</taxon>
        <taxon>Pseudomonadati</taxon>
        <taxon>Pseudomonadota</taxon>
        <taxon>Alphaproteobacteria</taxon>
        <taxon>Hyphomicrobiales</taxon>
        <taxon>Brucellaceae</taxon>
        <taxon>Brucella/Ochrobactrum group</taxon>
        <taxon>Ochrobactrum</taxon>
    </lineage>
</organism>
<name>A0A292GMB1_9HYPH</name>
<dbReference type="AlphaFoldDB" id="A0A292GMB1"/>
<keyword evidence="1" id="KW-0472">Membrane</keyword>
<feature type="transmembrane region" description="Helical" evidence="1">
    <location>
        <begin position="73"/>
        <end position="93"/>
    </location>
</feature>
<dbReference type="EMBL" id="LC171369">
    <property type="protein sequence ID" value="BBA74274.1"/>
    <property type="molecule type" value="Genomic_DNA"/>
</dbReference>
<evidence type="ECO:0000313" key="2">
    <source>
        <dbReference type="EMBL" id="BBA74274.1"/>
    </source>
</evidence>
<protein>
    <submittedName>
        <fullName evidence="2">Uncharacterized protein</fullName>
    </submittedName>
</protein>
<keyword evidence="1" id="KW-0812">Transmembrane</keyword>
<accession>A0A292GMB1</accession>
<reference evidence="2" key="1">
    <citation type="submission" date="2016-07" db="EMBL/GenBank/DDBJ databases">
        <title>Genomics reveals synergistic degradation of pyrene by five bacteria in a mangrove sediment-derived bacterial consortium.</title>
        <authorList>
            <person name="Wanapaisan P."/>
            <person name="Vejarano F."/>
            <person name="Chakraborty J."/>
            <person name="Shintani M."/>
            <person name="Muangchinda C."/>
            <person name="Laothamteep N."/>
            <person name="Suzuki-Minakuchi C."/>
            <person name="Inoue K."/>
            <person name="Nojiri H."/>
            <person name="Pinyakong O."/>
        </authorList>
    </citation>
    <scope>NUCLEOTIDE SEQUENCE</scope>
    <source>
        <strain evidence="2">PW1</strain>
    </source>
</reference>
<proteinExistence type="predicted"/>
<sequence>MASTMNSCSERAFLEAREILRKDGALTREECDRLVDLFDQVSRTQLSALTREPGHQESLRNFDKQLRKEARPILVIMGALFLISVVLGIYAAWHL</sequence>
<keyword evidence="1" id="KW-1133">Transmembrane helix</keyword>